<evidence type="ECO:0000313" key="2">
    <source>
        <dbReference type="Proteomes" id="UP000008004"/>
    </source>
</evidence>
<dbReference type="HOGENOM" id="CLU_181492_0_0_11"/>
<dbReference type="KEGG" id="mia:OCU_33680"/>
<proteinExistence type="predicted"/>
<protein>
    <submittedName>
        <fullName evidence="1">Uncharacterized protein</fullName>
    </submittedName>
</protein>
<name>H8IV17_MYCIA</name>
<evidence type="ECO:0000313" key="1">
    <source>
        <dbReference type="EMBL" id="AFC44587.1"/>
    </source>
</evidence>
<dbReference type="Proteomes" id="UP000008004">
    <property type="component" value="Chromosome"/>
</dbReference>
<gene>
    <name evidence="1" type="ordered locus">OCU_33680</name>
</gene>
<dbReference type="AlphaFoldDB" id="H8IV17"/>
<sequence length="75" mass="8419">MPLDCGCRDPWPCRCTEPPLSDKAIDGWRDAAEHVLATGQIPLTPLDVRRALWRRGGRDRELAEFLHHACGEVLA</sequence>
<organism evidence="1 2">
    <name type="scientific">Mycobacterium intracellulare (strain ATCC 13950 / DSM 43223 / JCM 6384 / NCTC 13025 / 3600)</name>
    <dbReference type="NCBI Taxonomy" id="487521"/>
    <lineage>
        <taxon>Bacteria</taxon>
        <taxon>Bacillati</taxon>
        <taxon>Actinomycetota</taxon>
        <taxon>Actinomycetes</taxon>
        <taxon>Mycobacteriales</taxon>
        <taxon>Mycobacteriaceae</taxon>
        <taxon>Mycobacterium</taxon>
        <taxon>Mycobacterium avium complex (MAC)</taxon>
    </lineage>
</organism>
<reference evidence="1 2" key="1">
    <citation type="journal article" date="2012" name="J. Bacteriol.">
        <title>Complete genome sequence of Mycobacterium intracellulare strain ATCC 13950T.</title>
        <authorList>
            <person name="Kim B.J."/>
            <person name="Choi B.S."/>
            <person name="Lim J.S."/>
            <person name="Choi I.Y."/>
            <person name="Lee J.H."/>
            <person name="Chun J."/>
            <person name="Kook Y.H."/>
            <person name="Kim B.J."/>
        </authorList>
    </citation>
    <scope>NUCLEOTIDE SEQUENCE [LARGE SCALE GENOMIC DNA]</scope>
    <source>
        <strain evidence="2">ATCC 13950 / DSM 43223 / JCM 6384 / NCTC 13025 / 3600</strain>
    </source>
</reference>
<accession>H8IV17</accession>
<dbReference type="PATRIC" id="fig|487521.10.peg.3378"/>
<dbReference type="eggNOG" id="ENOG5031QE9">
    <property type="taxonomic scope" value="Bacteria"/>
</dbReference>
<dbReference type="EMBL" id="CP003322">
    <property type="protein sequence ID" value="AFC44587.1"/>
    <property type="molecule type" value="Genomic_DNA"/>
</dbReference>